<dbReference type="GeneID" id="18874172"/>
<evidence type="ECO:0000313" key="1">
    <source>
        <dbReference type="EMBL" id="EGW31485.1"/>
    </source>
</evidence>
<dbReference type="GO" id="GO:0000372">
    <property type="term" value="P:Group I intron splicing"/>
    <property type="evidence" value="ECO:0007669"/>
    <property type="project" value="InterPro"/>
</dbReference>
<name>G3AQD9_SPAPN</name>
<dbReference type="GO" id="GO:1990904">
    <property type="term" value="C:ribonucleoprotein complex"/>
    <property type="evidence" value="ECO:0007669"/>
    <property type="project" value="InterPro"/>
</dbReference>
<accession>G3AQD9</accession>
<dbReference type="Proteomes" id="UP000000709">
    <property type="component" value="Unassembled WGS sequence"/>
</dbReference>
<dbReference type="KEGG" id="spaa:SPAPADRAFT_62056"/>
<dbReference type="eggNOG" id="ENOG502R1E6">
    <property type="taxonomic scope" value="Eukaryota"/>
</dbReference>
<dbReference type="InParanoid" id="G3AQD9"/>
<gene>
    <name evidence="1" type="ORF">SPAPADRAFT_62056</name>
</gene>
<dbReference type="Pfam" id="PF13762">
    <property type="entry name" value="MNE1"/>
    <property type="match status" value="1"/>
</dbReference>
<organism evidence="2">
    <name type="scientific">Spathaspora passalidarum (strain NRRL Y-27907 / 11-Y1)</name>
    <dbReference type="NCBI Taxonomy" id="619300"/>
    <lineage>
        <taxon>Eukaryota</taxon>
        <taxon>Fungi</taxon>
        <taxon>Dikarya</taxon>
        <taxon>Ascomycota</taxon>
        <taxon>Saccharomycotina</taxon>
        <taxon>Pichiomycetes</taxon>
        <taxon>Debaryomycetaceae</taxon>
        <taxon>Spathaspora</taxon>
    </lineage>
</organism>
<dbReference type="HOGENOM" id="CLU_924913_0_0_1"/>
<dbReference type="OrthoDB" id="4083723at2759"/>
<sequence length="301" mass="35627">MTLIDDAVSRSTKGEVIRYNDITQAINVKLMNYNVHDRNIERYNRGIQHRFEYYRSKVQESEETDPNNLLMVKKSNKNIYTAEQGVVLLNMSTLDEFVNLHMKYALDSKFHKYTRTFFINCLFAHLMTFGNFTALVNAMNGLSRVSRDWKGDLDYDSFKIIFTAMGNSESSKRCAYEFFTYFKRHSKKISRGYYIGMIKAASYGYVDYGVQFYIYHYLKDFGNLPESIIRLLPKSETMEQLVEFCSSRNKLTPEEIENYWATNNLNNSPDKLFREEENTNPQRYIPRYDERDVELLQKLLT</sequence>
<dbReference type="AlphaFoldDB" id="G3AQD9"/>
<dbReference type="InterPro" id="IPR025694">
    <property type="entry name" value="MNE1"/>
</dbReference>
<protein>
    <submittedName>
        <fullName evidence="1">Uncharacterized protein</fullName>
    </submittedName>
</protein>
<keyword evidence="2" id="KW-1185">Reference proteome</keyword>
<dbReference type="EMBL" id="GL996503">
    <property type="protein sequence ID" value="EGW31485.1"/>
    <property type="molecule type" value="Genomic_DNA"/>
</dbReference>
<reference evidence="1 2" key="1">
    <citation type="journal article" date="2011" name="Proc. Natl. Acad. Sci. U.S.A.">
        <title>Comparative genomics of xylose-fermenting fungi for enhanced biofuel production.</title>
        <authorList>
            <person name="Wohlbach D.J."/>
            <person name="Kuo A."/>
            <person name="Sato T.K."/>
            <person name="Potts K.M."/>
            <person name="Salamov A.A."/>
            <person name="LaButti K.M."/>
            <person name="Sun H."/>
            <person name="Clum A."/>
            <person name="Pangilinan J.L."/>
            <person name="Lindquist E.A."/>
            <person name="Lucas S."/>
            <person name="Lapidus A."/>
            <person name="Jin M."/>
            <person name="Gunawan C."/>
            <person name="Balan V."/>
            <person name="Dale B.E."/>
            <person name="Jeffries T.W."/>
            <person name="Zinkel R."/>
            <person name="Barry K.W."/>
            <person name="Grigoriev I.V."/>
            <person name="Gasch A.P."/>
        </authorList>
    </citation>
    <scope>NUCLEOTIDE SEQUENCE [LARGE SCALE GENOMIC DNA]</scope>
    <source>
        <strain evidence="2">NRRL Y-27907 / 11-Y1</strain>
    </source>
</reference>
<dbReference type="RefSeq" id="XP_007376263.1">
    <property type="nucleotide sequence ID" value="XM_007376201.1"/>
</dbReference>
<proteinExistence type="predicted"/>
<evidence type="ECO:0000313" key="2">
    <source>
        <dbReference type="Proteomes" id="UP000000709"/>
    </source>
</evidence>